<dbReference type="PANTHER" id="PTHR13333">
    <property type="entry name" value="M-AAA PROTEASE-INTERACTING PROTEIN 1, MITOCHONDRIAL"/>
    <property type="match status" value="1"/>
</dbReference>
<keyword evidence="2" id="KW-1185">Reference proteome</keyword>
<reference evidence="1" key="2">
    <citation type="submission" date="2022-10" db="EMBL/GenBank/DDBJ databases">
        <authorList>
            <consortium name="ENA_rothamsted_submissions"/>
            <consortium name="culmorum"/>
            <person name="King R."/>
        </authorList>
    </citation>
    <scope>NUCLEOTIDE SEQUENCE</scope>
</reference>
<protein>
    <submittedName>
        <fullName evidence="1">Uncharacterized protein</fullName>
    </submittedName>
</protein>
<evidence type="ECO:0000313" key="2">
    <source>
        <dbReference type="Proteomes" id="UP001153620"/>
    </source>
</evidence>
<dbReference type="GO" id="GO:0005743">
    <property type="term" value="C:mitochondrial inner membrane"/>
    <property type="evidence" value="ECO:0007669"/>
    <property type="project" value="TreeGrafter"/>
</dbReference>
<proteinExistence type="predicted"/>
<dbReference type="PANTHER" id="PTHR13333:SF5">
    <property type="entry name" value="M-AAA PROTEASE-INTERACTING PROTEIN 1, MITOCHONDRIAL"/>
    <property type="match status" value="1"/>
</dbReference>
<sequence>MSVSFRKCLLEPKLFKNLAKSTSIASSKFTTHQSNQRQVPKCTYVLSPTQWLKNKINFQILKLHDKDFNEKEFTAGAKQAALVILEIARTRNAAQLARVSTLRGFSRIFKDMLASKDDPRRKLLYFNSQDIQKIITTDVQIAESDVKFLCLIEVFFVCVKYLDDVIKMYEVSNPNVSLKIYQDIKEVEKLLKKKNYTEKSQVPTEEKLLVTEGYFHLCTSFPKQQQLDEDENEWKIDHFKISEFNIVRFKDSFGK</sequence>
<gene>
    <name evidence="1" type="ORF">CHIRRI_LOCUS4237</name>
</gene>
<dbReference type="Proteomes" id="UP001153620">
    <property type="component" value="Chromosome 1"/>
</dbReference>
<dbReference type="OrthoDB" id="6361925at2759"/>
<dbReference type="GO" id="GO:0032979">
    <property type="term" value="P:protein insertion into mitochondrial inner membrane from matrix"/>
    <property type="evidence" value="ECO:0007669"/>
    <property type="project" value="TreeGrafter"/>
</dbReference>
<organism evidence="1 2">
    <name type="scientific">Chironomus riparius</name>
    <dbReference type="NCBI Taxonomy" id="315576"/>
    <lineage>
        <taxon>Eukaryota</taxon>
        <taxon>Metazoa</taxon>
        <taxon>Ecdysozoa</taxon>
        <taxon>Arthropoda</taxon>
        <taxon>Hexapoda</taxon>
        <taxon>Insecta</taxon>
        <taxon>Pterygota</taxon>
        <taxon>Neoptera</taxon>
        <taxon>Endopterygota</taxon>
        <taxon>Diptera</taxon>
        <taxon>Nematocera</taxon>
        <taxon>Chironomoidea</taxon>
        <taxon>Chironomidae</taxon>
        <taxon>Chironominae</taxon>
        <taxon>Chironomus</taxon>
    </lineage>
</organism>
<reference evidence="1" key="1">
    <citation type="submission" date="2022-01" db="EMBL/GenBank/DDBJ databases">
        <authorList>
            <person name="King R."/>
        </authorList>
    </citation>
    <scope>NUCLEOTIDE SEQUENCE</scope>
</reference>
<name>A0A9N9RQH1_9DIPT</name>
<accession>A0A9N9RQH1</accession>
<dbReference type="GO" id="GO:0043022">
    <property type="term" value="F:ribosome binding"/>
    <property type="evidence" value="ECO:0007669"/>
    <property type="project" value="TreeGrafter"/>
</dbReference>
<evidence type="ECO:0000313" key="1">
    <source>
        <dbReference type="EMBL" id="CAG9801306.1"/>
    </source>
</evidence>
<dbReference type="AlphaFoldDB" id="A0A9N9RQH1"/>
<dbReference type="EMBL" id="OU895877">
    <property type="protein sequence ID" value="CAG9801306.1"/>
    <property type="molecule type" value="Genomic_DNA"/>
</dbReference>